<dbReference type="Proteomes" id="UP001274321">
    <property type="component" value="Unassembled WGS sequence"/>
</dbReference>
<evidence type="ECO:0000256" key="3">
    <source>
        <dbReference type="SAM" id="SignalP"/>
    </source>
</evidence>
<keyword evidence="6" id="KW-1185">Reference proteome</keyword>
<feature type="chain" id="PRO_5046315518" evidence="3">
    <location>
        <begin position="28"/>
        <end position="104"/>
    </location>
</feature>
<evidence type="ECO:0000256" key="1">
    <source>
        <dbReference type="SAM" id="Coils"/>
    </source>
</evidence>
<feature type="non-terminal residue" evidence="5">
    <location>
        <position position="104"/>
    </location>
</feature>
<protein>
    <submittedName>
        <fullName evidence="5">YbgF trimerization domain-containing protein</fullName>
    </submittedName>
</protein>
<evidence type="ECO:0000313" key="6">
    <source>
        <dbReference type="Proteomes" id="UP001274321"/>
    </source>
</evidence>
<gene>
    <name evidence="5" type="ORF">SCD90_11730</name>
</gene>
<accession>A0ABU4RPG0</accession>
<dbReference type="InterPro" id="IPR032519">
    <property type="entry name" value="YbgF_tri"/>
</dbReference>
<evidence type="ECO:0000256" key="2">
    <source>
        <dbReference type="SAM" id="MobiDB-lite"/>
    </source>
</evidence>
<feature type="domain" description="YbgF trimerisation" evidence="4">
    <location>
        <begin position="26"/>
        <end position="83"/>
    </location>
</feature>
<reference evidence="5 6" key="1">
    <citation type="submission" date="2023-11" db="EMBL/GenBank/DDBJ databases">
        <authorList>
            <person name="Bao R."/>
        </authorList>
    </citation>
    <scope>NUCLEOTIDE SEQUENCE [LARGE SCALE GENOMIC DNA]</scope>
    <source>
        <strain evidence="5 6">PJ23</strain>
    </source>
</reference>
<feature type="coiled-coil region" evidence="1">
    <location>
        <begin position="37"/>
        <end position="71"/>
    </location>
</feature>
<dbReference type="Pfam" id="PF16331">
    <property type="entry name" value="TolA_bind_tri"/>
    <property type="match status" value="1"/>
</dbReference>
<evidence type="ECO:0000313" key="5">
    <source>
        <dbReference type="EMBL" id="MDX6806735.1"/>
    </source>
</evidence>
<feature type="region of interest" description="Disordered" evidence="2">
    <location>
        <begin position="76"/>
        <end position="104"/>
    </location>
</feature>
<sequence length="104" mass="11581">MNHAKTRLLAGAAVFFMTLPLAPLAHAQSPAEMALRLNRLEEQVRQLTGRNEELQFQVRQMQTEMQKQMGDVDFRLKDMEGGKGGGSRPAAQPPQRRSEAAPPL</sequence>
<feature type="signal peptide" evidence="3">
    <location>
        <begin position="1"/>
        <end position="27"/>
    </location>
</feature>
<dbReference type="EMBL" id="JAXAFJ010000006">
    <property type="protein sequence ID" value="MDX6806735.1"/>
    <property type="molecule type" value="Genomic_DNA"/>
</dbReference>
<name>A0ABU4RPG0_9HYPH</name>
<dbReference type="Gene3D" id="1.20.5.110">
    <property type="match status" value="1"/>
</dbReference>
<organism evidence="5 6">
    <name type="scientific">Terrihabitans rhizophilus</name>
    <dbReference type="NCBI Taxonomy" id="3092662"/>
    <lineage>
        <taxon>Bacteria</taxon>
        <taxon>Pseudomonadati</taxon>
        <taxon>Pseudomonadota</taxon>
        <taxon>Alphaproteobacteria</taxon>
        <taxon>Hyphomicrobiales</taxon>
        <taxon>Terrihabitans</taxon>
    </lineage>
</organism>
<evidence type="ECO:0000259" key="4">
    <source>
        <dbReference type="Pfam" id="PF16331"/>
    </source>
</evidence>
<proteinExistence type="predicted"/>
<dbReference type="RefSeq" id="WP_319844857.1">
    <property type="nucleotide sequence ID" value="NZ_JAXAFJ010000006.1"/>
</dbReference>
<comment type="caution">
    <text evidence="5">The sequence shown here is derived from an EMBL/GenBank/DDBJ whole genome shotgun (WGS) entry which is preliminary data.</text>
</comment>
<keyword evidence="3" id="KW-0732">Signal</keyword>
<keyword evidence="1" id="KW-0175">Coiled coil</keyword>